<dbReference type="InterPro" id="IPR017896">
    <property type="entry name" value="4Fe4S_Fe-S-bd"/>
</dbReference>
<dbReference type="SUPFAM" id="SSF56770">
    <property type="entry name" value="HydA/Nqo6-like"/>
    <property type="match status" value="1"/>
</dbReference>
<dbReference type="AlphaFoldDB" id="A0A498RFG4"/>
<feature type="domain" description="4Fe-4S ferredoxin-type" evidence="8">
    <location>
        <begin position="65"/>
        <end position="94"/>
    </location>
</feature>
<dbReference type="PROSITE" id="PS51379">
    <property type="entry name" value="4FE4S_FER_2"/>
    <property type="match status" value="2"/>
</dbReference>
<dbReference type="Gene3D" id="3.30.70.20">
    <property type="match status" value="1"/>
</dbReference>
<dbReference type="PANTHER" id="PTHR42989:SF1">
    <property type="entry name" value="FORMATE HYDROGENLYASE SUBUNIT 7-RELATED"/>
    <property type="match status" value="1"/>
</dbReference>
<evidence type="ECO:0000256" key="7">
    <source>
        <dbReference type="ARBA" id="ARBA00023014"/>
    </source>
</evidence>
<accession>A0A498RFG4</accession>
<dbReference type="EMBL" id="UPPP01000133">
    <property type="protein sequence ID" value="VBB09755.1"/>
    <property type="molecule type" value="Genomic_DNA"/>
</dbReference>
<dbReference type="InterPro" id="IPR006137">
    <property type="entry name" value="NADH_UbQ_OxRdtase-like_20kDa"/>
</dbReference>
<keyword evidence="5" id="KW-0479">Metal-binding</keyword>
<dbReference type="Gene3D" id="3.40.50.12280">
    <property type="match status" value="1"/>
</dbReference>
<organism evidence="9 10">
    <name type="scientific">Lucifera butyrica</name>
    <dbReference type="NCBI Taxonomy" id="1351585"/>
    <lineage>
        <taxon>Bacteria</taxon>
        <taxon>Bacillati</taxon>
        <taxon>Bacillota</taxon>
        <taxon>Negativicutes</taxon>
        <taxon>Veillonellales</taxon>
        <taxon>Veillonellaceae</taxon>
        <taxon>Lucifera</taxon>
    </lineage>
</organism>
<dbReference type="GO" id="GO:0046872">
    <property type="term" value="F:metal ion binding"/>
    <property type="evidence" value="ECO:0007669"/>
    <property type="project" value="UniProtKB-KW"/>
</dbReference>
<comment type="similarity">
    <text evidence="3">Belongs to the FrhG family.</text>
</comment>
<comment type="cofactor">
    <cofactor evidence="1">
        <name>[4Fe-4S] cluster</name>
        <dbReference type="ChEBI" id="CHEBI:49883"/>
    </cofactor>
</comment>
<dbReference type="RefSeq" id="WP_122630585.1">
    <property type="nucleotide sequence ID" value="NZ_UPPP01000133.1"/>
</dbReference>
<dbReference type="InterPro" id="IPR017900">
    <property type="entry name" value="4Fe4S_Fe_S_CS"/>
</dbReference>
<dbReference type="OrthoDB" id="9786737at2"/>
<protein>
    <submittedName>
        <fullName evidence="9">Nadh ubiquinone oxidoreductase 20 kd subunit</fullName>
    </submittedName>
</protein>
<dbReference type="Pfam" id="PF12838">
    <property type="entry name" value="Fer4_7"/>
    <property type="match status" value="1"/>
</dbReference>
<comment type="similarity">
    <text evidence="2">Belongs to the complex I 20 kDa subunit family.</text>
</comment>
<evidence type="ECO:0000256" key="1">
    <source>
        <dbReference type="ARBA" id="ARBA00001966"/>
    </source>
</evidence>
<dbReference type="PANTHER" id="PTHR42989">
    <property type="entry name" value="HYDROGENASE-4 COMPONENT I"/>
    <property type="match status" value="1"/>
</dbReference>
<dbReference type="Proteomes" id="UP000277811">
    <property type="component" value="Unassembled WGS sequence"/>
</dbReference>
<evidence type="ECO:0000256" key="2">
    <source>
        <dbReference type="ARBA" id="ARBA00009173"/>
    </source>
</evidence>
<evidence type="ECO:0000313" key="9">
    <source>
        <dbReference type="EMBL" id="VBB09755.1"/>
    </source>
</evidence>
<feature type="domain" description="4Fe-4S ferredoxin-type" evidence="8">
    <location>
        <begin position="33"/>
        <end position="62"/>
    </location>
</feature>
<dbReference type="SUPFAM" id="SSF54862">
    <property type="entry name" value="4Fe-4S ferredoxins"/>
    <property type="match status" value="1"/>
</dbReference>
<keyword evidence="9" id="KW-0830">Ubiquinone</keyword>
<gene>
    <name evidence="9" type="ORF">LUCI_5053</name>
</gene>
<name>A0A498RFG4_9FIRM</name>
<proteinExistence type="inferred from homology"/>
<evidence type="ECO:0000256" key="4">
    <source>
        <dbReference type="ARBA" id="ARBA00022485"/>
    </source>
</evidence>
<sequence>MWAKWLRSGIASGRSTVSYPAGKNISGEHAGWQRIPVSTGPCGECRTCRDVCPAGAIQEKTAETGTININSDNCIGCGVCMEVCPQGVLSPGRLDRADRTDIGNAKAPVEEILREKTAVKGLLPLFNRSLHVRHIDTGSCNACESEIAALSNPYYNFHRLGIFFTASPRHADVLLVTGAVTLPMRPVLLEAYEAMPRPRIVIATGVCALSGGLFKNSERFAGPVTDFLPVDVKIPGCPPNPYALLNGLLTAVKQNGRAV</sequence>
<keyword evidence="10" id="KW-1185">Reference proteome</keyword>
<keyword evidence="7" id="KW-0411">Iron-sulfur</keyword>
<reference evidence="9 10" key="1">
    <citation type="submission" date="2018-06" db="EMBL/GenBank/DDBJ databases">
        <authorList>
            <person name="Strepis N."/>
        </authorList>
    </citation>
    <scope>NUCLEOTIDE SEQUENCE [LARGE SCALE GENOMIC DNA]</scope>
    <source>
        <strain evidence="9">LUCI</strain>
    </source>
</reference>
<evidence type="ECO:0000256" key="5">
    <source>
        <dbReference type="ARBA" id="ARBA00022723"/>
    </source>
</evidence>
<evidence type="ECO:0000259" key="8">
    <source>
        <dbReference type="PROSITE" id="PS51379"/>
    </source>
</evidence>
<keyword evidence="6" id="KW-0408">Iron</keyword>
<evidence type="ECO:0000313" key="10">
    <source>
        <dbReference type="Proteomes" id="UP000277811"/>
    </source>
</evidence>
<dbReference type="GO" id="GO:0051539">
    <property type="term" value="F:4 iron, 4 sulfur cluster binding"/>
    <property type="evidence" value="ECO:0007669"/>
    <property type="project" value="UniProtKB-KW"/>
</dbReference>
<evidence type="ECO:0000256" key="3">
    <source>
        <dbReference type="ARBA" id="ARBA00010870"/>
    </source>
</evidence>
<dbReference type="Pfam" id="PF01058">
    <property type="entry name" value="Oxidored_q6"/>
    <property type="match status" value="1"/>
</dbReference>
<dbReference type="PROSITE" id="PS00198">
    <property type="entry name" value="4FE4S_FER_1"/>
    <property type="match status" value="1"/>
</dbReference>
<evidence type="ECO:0000256" key="6">
    <source>
        <dbReference type="ARBA" id="ARBA00023004"/>
    </source>
</evidence>
<keyword evidence="4" id="KW-0004">4Fe-4S</keyword>
<dbReference type="InterPro" id="IPR052375">
    <property type="entry name" value="Complex_I_20kDa-like"/>
</dbReference>